<evidence type="ECO:0000256" key="1">
    <source>
        <dbReference type="ARBA" id="ARBA00004195"/>
    </source>
</evidence>
<dbReference type="OrthoDB" id="200954at2759"/>
<feature type="domain" description="Zinc transporter ZIP4 N-terminal" evidence="24">
    <location>
        <begin position="45"/>
        <end position="185"/>
    </location>
</feature>
<reference evidence="26" key="2">
    <citation type="submission" date="2025-09" db="UniProtKB">
        <authorList>
            <consortium name="Ensembl"/>
        </authorList>
    </citation>
    <scope>IDENTIFICATION</scope>
</reference>
<evidence type="ECO:0000256" key="17">
    <source>
        <dbReference type="ARBA" id="ARBA00039394"/>
    </source>
</evidence>
<evidence type="ECO:0000256" key="4">
    <source>
        <dbReference type="ARBA" id="ARBA00022448"/>
    </source>
</evidence>
<evidence type="ECO:0000256" key="23">
    <source>
        <dbReference type="SAM" id="SignalP"/>
    </source>
</evidence>
<organism evidence="26 27">
    <name type="scientific">Leptobrachium leishanense</name>
    <name type="common">Leishan spiny toad</name>
    <dbReference type="NCBI Taxonomy" id="445787"/>
    <lineage>
        <taxon>Eukaryota</taxon>
        <taxon>Metazoa</taxon>
        <taxon>Chordata</taxon>
        <taxon>Craniata</taxon>
        <taxon>Vertebrata</taxon>
        <taxon>Euteleostomi</taxon>
        <taxon>Amphibia</taxon>
        <taxon>Batrachia</taxon>
        <taxon>Anura</taxon>
        <taxon>Pelobatoidea</taxon>
        <taxon>Megophryidae</taxon>
        <taxon>Leptobrachium</taxon>
    </lineage>
</organism>
<reference evidence="26" key="1">
    <citation type="submission" date="2025-08" db="UniProtKB">
        <authorList>
            <consortium name="Ensembl"/>
        </authorList>
    </citation>
    <scope>IDENTIFICATION</scope>
</reference>
<feature type="region of interest" description="Disordered" evidence="21">
    <location>
        <begin position="226"/>
        <end position="267"/>
    </location>
</feature>
<feature type="transmembrane region" description="Helical" evidence="22">
    <location>
        <begin position="378"/>
        <end position="400"/>
    </location>
</feature>
<comment type="similarity">
    <text evidence="3">Belongs to the ZIP transporter (TC 2.A.5) family.</text>
</comment>
<dbReference type="InterPro" id="IPR050799">
    <property type="entry name" value="ZIP_Transporter"/>
</dbReference>
<evidence type="ECO:0000256" key="18">
    <source>
        <dbReference type="ARBA" id="ARBA00041703"/>
    </source>
</evidence>
<dbReference type="Ensembl" id="ENSLLET00000025211.1">
    <property type="protein sequence ID" value="ENSLLEP00000024284.1"/>
    <property type="gene ID" value="ENSLLEG00000015452.1"/>
</dbReference>
<dbReference type="InterPro" id="IPR049406">
    <property type="entry name" value="ZIP4_12_EF-hand"/>
</dbReference>
<evidence type="ECO:0000256" key="21">
    <source>
        <dbReference type="SAM" id="MobiDB-lite"/>
    </source>
</evidence>
<evidence type="ECO:0000313" key="26">
    <source>
        <dbReference type="Ensembl" id="ENSLLEP00000024284.1"/>
    </source>
</evidence>
<evidence type="ECO:0000256" key="2">
    <source>
        <dbReference type="ARBA" id="ARBA00004424"/>
    </source>
</evidence>
<keyword evidence="11" id="KW-0832">Ubl conjugation</keyword>
<keyword evidence="4" id="KW-0813">Transport</keyword>
<evidence type="ECO:0000313" key="27">
    <source>
        <dbReference type="Proteomes" id="UP000694569"/>
    </source>
</evidence>
<evidence type="ECO:0000256" key="9">
    <source>
        <dbReference type="ARBA" id="ARBA00022753"/>
    </source>
</evidence>
<feature type="transmembrane region" description="Helical" evidence="22">
    <location>
        <begin position="342"/>
        <end position="366"/>
    </location>
</feature>
<comment type="catalytic activity">
    <reaction evidence="16">
        <text>Zn(2+)(in) = Zn(2+)(out)</text>
        <dbReference type="Rhea" id="RHEA:29351"/>
        <dbReference type="ChEBI" id="CHEBI:29105"/>
    </reaction>
</comment>
<keyword evidence="5" id="KW-1003">Cell membrane</keyword>
<feature type="chain" id="PRO_5034191845" description="Zinc transporter ZIP4" evidence="23">
    <location>
        <begin position="19"/>
        <end position="659"/>
    </location>
</feature>
<dbReference type="GO" id="GO:0140410">
    <property type="term" value="F:monoatomic cation:bicarbonate symporter activity"/>
    <property type="evidence" value="ECO:0007669"/>
    <property type="project" value="TreeGrafter"/>
</dbReference>
<evidence type="ECO:0000256" key="13">
    <source>
        <dbReference type="ARBA" id="ARBA00022989"/>
    </source>
</evidence>
<keyword evidence="6 22" id="KW-0812">Transmembrane</keyword>
<dbReference type="Proteomes" id="UP000694569">
    <property type="component" value="Unplaced"/>
</dbReference>
<dbReference type="GO" id="GO:0030003">
    <property type="term" value="P:intracellular monoatomic cation homeostasis"/>
    <property type="evidence" value="ECO:0007669"/>
    <property type="project" value="TreeGrafter"/>
</dbReference>
<evidence type="ECO:0000256" key="7">
    <source>
        <dbReference type="ARBA" id="ARBA00022723"/>
    </source>
</evidence>
<sequence>MLPSILLLLLSVCPFVTTQDTVFQRVLALLAPNQTALNYSGVELLIKTLHDRVQCENATTCEKCFTPDKVFGALNLTNDSHLDAKGYVSLAGGLLLYVSDPHDACDAFNNGTWKEECSAFLEGAKSDRLEETALYLIKSTRANYHIHEPPCLNAQDIVNMTSKIDVGAPEIAAAVLTVVLENKCLTLLPPSHYFLDYIYQHVANGSDNITLEGLTALMTNLSLVSDDDHDHEDEDHDDHEDHDHKEDVHEDDHTTETPSSSNRRKRRSIARAEAIHIHHWDETCFSPRQIMNIFGLDHDLGISPEQFTRISPSLIQQQLSQACTSSHDQGTTDGVLTTAEKYIYGTIATLVVCLCSLFGICILMCTACTSAYQYVIQFFMSLAVGSLTGDAVLHLIPQFLGLHDHSASDGHDHGEEEDRSHIWKLLVVLGGLYCFFVMEKLFDIFLGHEDDDVHSGHSHDHGLALQNYQEQQKKKKERFESQADLVQAGDMEDSFKIPPVKTREQRMIPYMITIGDAIHNFADGLAMGAAFSTSWKTGLATSLAVLCHELPHELGDFAALLHSGLKVRWALALNFGSALTAFIGLYIALSISANESVQHWIFTVATGLFLYVALADMLPSMMNVRDRRPWLLFVLHNLGLLIGWAILLLLSIYEENIAL</sequence>
<keyword evidence="12" id="KW-0864">Zinc transport</keyword>
<dbReference type="AlphaFoldDB" id="A0A8C5PKV4"/>
<evidence type="ECO:0000256" key="16">
    <source>
        <dbReference type="ARBA" id="ARBA00034634"/>
    </source>
</evidence>
<protein>
    <recommendedName>
        <fullName evidence="17">Zinc transporter ZIP4</fullName>
    </recommendedName>
    <alternativeName>
        <fullName evidence="19">Solute carrier family 39 member 4</fullName>
    </alternativeName>
    <alternativeName>
        <fullName evidence="18">Zrt- and Irt-like protein 4</fullName>
    </alternativeName>
</protein>
<evidence type="ECO:0000256" key="10">
    <source>
        <dbReference type="ARBA" id="ARBA00022833"/>
    </source>
</evidence>
<dbReference type="PANTHER" id="PTHR12191:SF21">
    <property type="entry name" value="ZINC TRANSPORTER ZIP4"/>
    <property type="match status" value="1"/>
</dbReference>
<evidence type="ECO:0000256" key="20">
    <source>
        <dbReference type="ARBA" id="ARBA00055808"/>
    </source>
</evidence>
<dbReference type="Pfam" id="PF18292">
    <property type="entry name" value="ZIP4_domain"/>
    <property type="match status" value="1"/>
</dbReference>
<dbReference type="Pfam" id="PF02535">
    <property type="entry name" value="Zip"/>
    <property type="match status" value="1"/>
</dbReference>
<evidence type="ECO:0000256" key="3">
    <source>
        <dbReference type="ARBA" id="ARBA00006939"/>
    </source>
</evidence>
<feature type="transmembrane region" description="Helical" evidence="22">
    <location>
        <begin position="569"/>
        <end position="591"/>
    </location>
</feature>
<evidence type="ECO:0000256" key="22">
    <source>
        <dbReference type="SAM" id="Phobius"/>
    </source>
</evidence>
<feature type="transmembrane region" description="Helical" evidence="22">
    <location>
        <begin position="597"/>
        <end position="618"/>
    </location>
</feature>
<dbReference type="Pfam" id="PF21116">
    <property type="entry name" value="EF-hand_Zip"/>
    <property type="match status" value="1"/>
</dbReference>
<dbReference type="PANTHER" id="PTHR12191">
    <property type="entry name" value="SOLUTE CARRIER FAMILY 39"/>
    <property type="match status" value="1"/>
</dbReference>
<keyword evidence="13 22" id="KW-1133">Transmembrane helix</keyword>
<dbReference type="GO" id="GO:0055038">
    <property type="term" value="C:recycling endosome membrane"/>
    <property type="evidence" value="ECO:0007669"/>
    <property type="project" value="UniProtKB-SubCell"/>
</dbReference>
<evidence type="ECO:0000256" key="11">
    <source>
        <dbReference type="ARBA" id="ARBA00022843"/>
    </source>
</evidence>
<evidence type="ECO:0000256" key="19">
    <source>
        <dbReference type="ARBA" id="ARBA00042777"/>
    </source>
</evidence>
<dbReference type="GO" id="GO:0046872">
    <property type="term" value="F:metal ion binding"/>
    <property type="evidence" value="ECO:0007669"/>
    <property type="project" value="UniProtKB-KW"/>
</dbReference>
<name>A0A8C5PKV4_9ANUR</name>
<keyword evidence="14" id="KW-0406">Ion transport</keyword>
<keyword evidence="15 22" id="KW-0472">Membrane</keyword>
<proteinExistence type="inferred from homology"/>
<dbReference type="GO" id="GO:0005385">
    <property type="term" value="F:zinc ion transmembrane transporter activity"/>
    <property type="evidence" value="ECO:0007669"/>
    <property type="project" value="TreeGrafter"/>
</dbReference>
<dbReference type="InterPro" id="IPR041137">
    <property type="entry name" value="ZIP4_N"/>
</dbReference>
<keyword evidence="27" id="KW-1185">Reference proteome</keyword>
<keyword evidence="7" id="KW-0479">Metal-binding</keyword>
<evidence type="ECO:0000256" key="15">
    <source>
        <dbReference type="ARBA" id="ARBA00023136"/>
    </source>
</evidence>
<evidence type="ECO:0000259" key="25">
    <source>
        <dbReference type="Pfam" id="PF21116"/>
    </source>
</evidence>
<dbReference type="GO" id="GO:0016324">
    <property type="term" value="C:apical plasma membrane"/>
    <property type="evidence" value="ECO:0007669"/>
    <property type="project" value="UniProtKB-SubCell"/>
</dbReference>
<keyword evidence="10" id="KW-0862">Zinc</keyword>
<accession>A0A8C5PKV4</accession>
<feature type="transmembrane region" description="Helical" evidence="22">
    <location>
        <begin position="630"/>
        <end position="653"/>
    </location>
</feature>
<dbReference type="GO" id="GO:0071578">
    <property type="term" value="P:zinc ion import across plasma membrane"/>
    <property type="evidence" value="ECO:0007669"/>
    <property type="project" value="TreeGrafter"/>
</dbReference>
<feature type="domain" description="Zinc transporter ZIP4/12 EF-hand" evidence="25">
    <location>
        <begin position="192"/>
        <end position="322"/>
    </location>
</feature>
<feature type="compositionally biased region" description="Acidic residues" evidence="21">
    <location>
        <begin position="226"/>
        <end position="238"/>
    </location>
</feature>
<feature type="transmembrane region" description="Helical" evidence="22">
    <location>
        <begin position="420"/>
        <end position="438"/>
    </location>
</feature>
<dbReference type="InterPro" id="IPR003689">
    <property type="entry name" value="ZIP"/>
</dbReference>
<evidence type="ECO:0000256" key="5">
    <source>
        <dbReference type="ARBA" id="ARBA00022475"/>
    </source>
</evidence>
<dbReference type="GeneTree" id="ENSGT00940000160042"/>
<feature type="signal peptide" evidence="23">
    <location>
        <begin position="1"/>
        <end position="18"/>
    </location>
</feature>
<evidence type="ECO:0000256" key="8">
    <source>
        <dbReference type="ARBA" id="ARBA00022729"/>
    </source>
</evidence>
<keyword evidence="8 23" id="KW-0732">Signal</keyword>
<feature type="compositionally biased region" description="Basic and acidic residues" evidence="21">
    <location>
        <begin position="239"/>
        <end position="255"/>
    </location>
</feature>
<keyword evidence="9" id="KW-0967">Endosome</keyword>
<evidence type="ECO:0000256" key="12">
    <source>
        <dbReference type="ARBA" id="ARBA00022906"/>
    </source>
</evidence>
<evidence type="ECO:0000256" key="14">
    <source>
        <dbReference type="ARBA" id="ARBA00023065"/>
    </source>
</evidence>
<evidence type="ECO:0000259" key="24">
    <source>
        <dbReference type="Pfam" id="PF18292"/>
    </source>
</evidence>
<comment type="function">
    <text evidence="20">Selective transporter that mediates the uptake of Zn(2+). Plays an essential role for dietary zinc uptake from small intestine. The Zn(2+) uniporter activity is regulated by zinc availability. Also exhibits polyspecific binding and transport of Cu(2+), Cd(2+) and possibly Ni(2+) but at higher concentrations.</text>
</comment>
<comment type="subcellular location">
    <subcellularLocation>
        <location evidence="2">Apical cell membrane</location>
        <topology evidence="2">Multi-pass membrane protein</topology>
    </subcellularLocation>
    <subcellularLocation>
        <location evidence="1">Recycling endosome membrane</location>
        <topology evidence="1">Multi-pass membrane protein</topology>
    </subcellularLocation>
</comment>
<evidence type="ECO:0000256" key="6">
    <source>
        <dbReference type="ARBA" id="ARBA00022692"/>
    </source>
</evidence>